<proteinExistence type="predicted"/>
<reference evidence="1 2" key="1">
    <citation type="submission" date="2014-09" db="EMBL/GenBank/DDBJ databases">
        <authorList>
            <person name="Regsiter A."/>
        </authorList>
    </citation>
    <scope>NUCLEOTIDE SEQUENCE [LARGE SCALE GENOMIC DNA]</scope>
</reference>
<dbReference type="EMBL" id="CCXZ01000128">
    <property type="protein sequence ID" value="CEG16332.1"/>
    <property type="molecule type" value="Genomic_DNA"/>
</dbReference>
<organism evidence="1 2">
    <name type="scientific">Xanthomonas citri pv. citri</name>
    <dbReference type="NCBI Taxonomy" id="611301"/>
    <lineage>
        <taxon>Bacteria</taxon>
        <taxon>Pseudomonadati</taxon>
        <taxon>Pseudomonadota</taxon>
        <taxon>Gammaproteobacteria</taxon>
        <taxon>Lysobacterales</taxon>
        <taxon>Lysobacteraceae</taxon>
        <taxon>Xanthomonas</taxon>
    </lineage>
</organism>
<keyword evidence="2" id="KW-1185">Reference proteome</keyword>
<evidence type="ECO:0000313" key="2">
    <source>
        <dbReference type="Proteomes" id="UP000052230"/>
    </source>
</evidence>
<dbReference type="Proteomes" id="UP000052230">
    <property type="component" value="Unassembled WGS sequence"/>
</dbReference>
<name>A0A0U4YL94_XANCI</name>
<accession>A0A0U4YL94</accession>
<comment type="caution">
    <text evidence="1">The sequence shown here is derived from an EMBL/GenBank/DDBJ whole genome shotgun (WGS) entry which is preliminary data.</text>
</comment>
<evidence type="ECO:0000313" key="1">
    <source>
        <dbReference type="EMBL" id="CEG16332.1"/>
    </source>
</evidence>
<gene>
    <name evidence="1" type="ORF">XAC3562_350087</name>
</gene>
<sequence length="30" mass="3090">MAGLAEEALMYTRDLGIGGEGEVIRVPVAA</sequence>
<protein>
    <submittedName>
        <fullName evidence="1">Uncharacterized protein</fullName>
    </submittedName>
</protein>
<dbReference type="AlphaFoldDB" id="A0A0U4YL94"/>